<dbReference type="InterPro" id="IPR004873">
    <property type="entry name" value="BURP_dom"/>
</dbReference>
<dbReference type="Pfam" id="PF03181">
    <property type="entry name" value="BURP"/>
    <property type="match status" value="1"/>
</dbReference>
<protein>
    <recommendedName>
        <fullName evidence="2">BURP domain-containing protein</fullName>
    </recommendedName>
</protein>
<dbReference type="SMART" id="SM01045">
    <property type="entry name" value="BURP"/>
    <property type="match status" value="1"/>
</dbReference>
<accession>A0AAW1XX33</accession>
<dbReference type="PANTHER" id="PTHR31236:SF2">
    <property type="entry name" value="BURP DOMAIN PROTEIN RD22"/>
    <property type="match status" value="1"/>
</dbReference>
<dbReference type="InterPro" id="IPR044816">
    <property type="entry name" value="BURP"/>
</dbReference>
<dbReference type="AlphaFoldDB" id="A0AAW1XX33"/>
<keyword evidence="1" id="KW-0732">Signal</keyword>
<reference evidence="3 4" key="1">
    <citation type="journal article" date="2023" name="G3 (Bethesda)">
        <title>A chromosome-length genome assembly and annotation of blackberry (Rubus argutus, cv. 'Hillquist').</title>
        <authorList>
            <person name="Bruna T."/>
            <person name="Aryal R."/>
            <person name="Dudchenko O."/>
            <person name="Sargent D.J."/>
            <person name="Mead D."/>
            <person name="Buti M."/>
            <person name="Cavallini A."/>
            <person name="Hytonen T."/>
            <person name="Andres J."/>
            <person name="Pham M."/>
            <person name="Weisz D."/>
            <person name="Mascagni F."/>
            <person name="Usai G."/>
            <person name="Natali L."/>
            <person name="Bassil N."/>
            <person name="Fernandez G.E."/>
            <person name="Lomsadze A."/>
            <person name="Armour M."/>
            <person name="Olukolu B."/>
            <person name="Poorten T."/>
            <person name="Britton C."/>
            <person name="Davik J."/>
            <person name="Ashrafi H."/>
            <person name="Aiden E.L."/>
            <person name="Borodovsky M."/>
            <person name="Worthington M."/>
        </authorList>
    </citation>
    <scope>NUCLEOTIDE SEQUENCE [LARGE SCALE GENOMIC DNA]</scope>
    <source>
        <strain evidence="3">PI 553951</strain>
    </source>
</reference>
<keyword evidence="4" id="KW-1185">Reference proteome</keyword>
<comment type="caution">
    <text evidence="3">The sequence shown here is derived from an EMBL/GenBank/DDBJ whole genome shotgun (WGS) entry which is preliminary data.</text>
</comment>
<evidence type="ECO:0000259" key="2">
    <source>
        <dbReference type="PROSITE" id="PS51277"/>
    </source>
</evidence>
<evidence type="ECO:0000313" key="4">
    <source>
        <dbReference type="Proteomes" id="UP001457282"/>
    </source>
</evidence>
<evidence type="ECO:0000313" key="3">
    <source>
        <dbReference type="EMBL" id="KAK9941315.1"/>
    </source>
</evidence>
<dbReference type="PROSITE" id="PS51277">
    <property type="entry name" value="BURP"/>
    <property type="match status" value="1"/>
</dbReference>
<name>A0AAW1XX33_RUBAR</name>
<evidence type="ECO:0000256" key="1">
    <source>
        <dbReference type="SAM" id="SignalP"/>
    </source>
</evidence>
<dbReference type="EMBL" id="JBEDUW010000003">
    <property type="protein sequence ID" value="KAK9941315.1"/>
    <property type="molecule type" value="Genomic_DNA"/>
</dbReference>
<dbReference type="PANTHER" id="PTHR31236">
    <property type="entry name" value="BURP DOMAIN PROTEIN USPL1-LIKE"/>
    <property type="match status" value="1"/>
</dbReference>
<feature type="chain" id="PRO_5043744000" description="BURP domain-containing protein" evidence="1">
    <location>
        <begin position="25"/>
        <end position="310"/>
    </location>
</feature>
<feature type="signal peptide" evidence="1">
    <location>
        <begin position="1"/>
        <end position="24"/>
    </location>
</feature>
<gene>
    <name evidence="3" type="ORF">M0R45_017922</name>
</gene>
<organism evidence="3 4">
    <name type="scientific">Rubus argutus</name>
    <name type="common">Southern blackberry</name>
    <dbReference type="NCBI Taxonomy" id="59490"/>
    <lineage>
        <taxon>Eukaryota</taxon>
        <taxon>Viridiplantae</taxon>
        <taxon>Streptophyta</taxon>
        <taxon>Embryophyta</taxon>
        <taxon>Tracheophyta</taxon>
        <taxon>Spermatophyta</taxon>
        <taxon>Magnoliopsida</taxon>
        <taxon>eudicotyledons</taxon>
        <taxon>Gunneridae</taxon>
        <taxon>Pentapetalae</taxon>
        <taxon>rosids</taxon>
        <taxon>fabids</taxon>
        <taxon>Rosales</taxon>
        <taxon>Rosaceae</taxon>
        <taxon>Rosoideae</taxon>
        <taxon>Rosoideae incertae sedis</taxon>
        <taxon>Rubus</taxon>
    </lineage>
</organism>
<proteinExistence type="predicted"/>
<feature type="domain" description="BURP" evidence="2">
    <location>
        <begin position="97"/>
        <end position="309"/>
    </location>
</feature>
<dbReference type="Proteomes" id="UP001457282">
    <property type="component" value="Unassembled WGS sequence"/>
</dbReference>
<sequence>MESLRLVLLCSFLYLAVVHMGIYASNDVSRDSYWKTALPKTPIPKSLQELLRPADAQQYIGKDVHDLDARRGPCCLIYDHGAAASGKIQAEPNVTTFFLEKDLHMGNKMTLHFPKTTNATAATLLSRKVANPIPFSKSKLPQILNYFAVKPNSAEAQVIKQTIEECEAPSIKGEYKYCATSLESLVDFTVSRLGKYVQIYSTEAENENKQEYKIAKGVVQRIGDRSVVCHQQNYVYAVFYCHEDRSTRAYVVPLVGADGTKAEAVAVCHTDTSDWNKQHLAFQVLKIKPGTLPICHFLTSGNQLLWVPKD</sequence>